<accession>A0A0F9Z024</accession>
<reference evidence="2 3" key="1">
    <citation type="journal article" date="2015" name="Nature">
        <title>rRNA introns, odd ribosomes, and small enigmatic genomes across a large radiation of phyla.</title>
        <authorList>
            <person name="Brown C.T."/>
            <person name="Hug L.A."/>
            <person name="Thomas B.C."/>
            <person name="Sharon I."/>
            <person name="Castelle C.J."/>
            <person name="Singh A."/>
            <person name="Wilkins M.J."/>
            <person name="Williams K.H."/>
            <person name="Banfield J.F."/>
        </authorList>
    </citation>
    <scope>NUCLEOTIDE SEQUENCE [LARGE SCALE GENOMIC DNA]</scope>
</reference>
<gene>
    <name evidence="2" type="ORF">UR23_C0008G0012</name>
</gene>
<dbReference type="GO" id="GO:0008757">
    <property type="term" value="F:S-adenosylmethionine-dependent methyltransferase activity"/>
    <property type="evidence" value="ECO:0007669"/>
    <property type="project" value="InterPro"/>
</dbReference>
<comment type="caution">
    <text evidence="2">The sequence shown here is derived from an EMBL/GenBank/DDBJ whole genome shotgun (WGS) entry which is preliminary data.</text>
</comment>
<evidence type="ECO:0000313" key="2">
    <source>
        <dbReference type="EMBL" id="KKP37079.1"/>
    </source>
</evidence>
<dbReference type="Gene3D" id="3.40.50.150">
    <property type="entry name" value="Vaccinia Virus protein VP39"/>
    <property type="match status" value="1"/>
</dbReference>
<name>A0A0F9Z024_9BACT</name>
<protein>
    <recommendedName>
        <fullName evidence="1">Methyltransferase type 11 domain-containing protein</fullName>
    </recommendedName>
</protein>
<evidence type="ECO:0000313" key="3">
    <source>
        <dbReference type="Proteomes" id="UP000034349"/>
    </source>
</evidence>
<dbReference type="SUPFAM" id="SSF53335">
    <property type="entry name" value="S-adenosyl-L-methionine-dependent methyltransferases"/>
    <property type="match status" value="1"/>
</dbReference>
<dbReference type="Pfam" id="PF08241">
    <property type="entry name" value="Methyltransf_11"/>
    <property type="match status" value="1"/>
</dbReference>
<evidence type="ECO:0000259" key="1">
    <source>
        <dbReference type="Pfam" id="PF08241"/>
    </source>
</evidence>
<organism evidence="2 3">
    <name type="scientific">Candidatus Roizmanbacteria bacterium GW2011_GWA2_32_13</name>
    <dbReference type="NCBI Taxonomy" id="1618475"/>
    <lineage>
        <taxon>Bacteria</taxon>
        <taxon>Candidatus Roizmaniibacteriota</taxon>
    </lineage>
</organism>
<feature type="domain" description="Methyltransferase type 11" evidence="1">
    <location>
        <begin position="44"/>
        <end position="99"/>
    </location>
</feature>
<proteinExistence type="predicted"/>
<dbReference type="EMBL" id="LBOK01000008">
    <property type="protein sequence ID" value="KKP37079.1"/>
    <property type="molecule type" value="Genomic_DNA"/>
</dbReference>
<dbReference type="Proteomes" id="UP000034349">
    <property type="component" value="Unassembled WGS sequence"/>
</dbReference>
<sequence length="196" mass="22971">MKLAEKIYTTTGRKIELPEGTKAYNLGCGNQVFDGVIGIDARERKGANILHDLNVTPWPMEDSSAEAIFMFQTLEHLDNVVKIMEEIWRISKNKARIIIETPYFRHEGAFQDPTHKHFFTSATMQYFCVSEKRDESPYSKVKFRQVDFWYGWPAKSKNPIINFFKRFMRKNPKLYDGFLSKIFPAKIIVYELEAIK</sequence>
<dbReference type="InterPro" id="IPR029063">
    <property type="entry name" value="SAM-dependent_MTases_sf"/>
</dbReference>
<dbReference type="AlphaFoldDB" id="A0A0F9Z024"/>
<dbReference type="InterPro" id="IPR013216">
    <property type="entry name" value="Methyltransf_11"/>
</dbReference>